<proteinExistence type="predicted"/>
<evidence type="ECO:0000313" key="1">
    <source>
        <dbReference type="Proteomes" id="UP000887565"/>
    </source>
</evidence>
<protein>
    <submittedName>
        <fullName evidence="2">Uncharacterized protein</fullName>
    </submittedName>
</protein>
<organism evidence="1 2">
    <name type="scientific">Romanomermis culicivorax</name>
    <name type="common">Nematode worm</name>
    <dbReference type="NCBI Taxonomy" id="13658"/>
    <lineage>
        <taxon>Eukaryota</taxon>
        <taxon>Metazoa</taxon>
        <taxon>Ecdysozoa</taxon>
        <taxon>Nematoda</taxon>
        <taxon>Enoplea</taxon>
        <taxon>Dorylaimia</taxon>
        <taxon>Mermithida</taxon>
        <taxon>Mermithoidea</taxon>
        <taxon>Mermithidae</taxon>
        <taxon>Romanomermis</taxon>
    </lineage>
</organism>
<dbReference type="Proteomes" id="UP000887565">
    <property type="component" value="Unplaced"/>
</dbReference>
<accession>A0A915HG23</accession>
<sequence length="87" mass="9878">MHVHSSCRTKTLRIEFLEKLAFGKSVKLAGTKIAGAQTATSEMTKCRTGHRQNGGAEMEARKQFYYLKNFKTIDLFLNAHKLGRKDM</sequence>
<dbReference type="AlphaFoldDB" id="A0A915HG23"/>
<name>A0A915HG23_ROMCU</name>
<dbReference type="WBParaSite" id="nRc.2.0.1.t00353-RA">
    <property type="protein sequence ID" value="nRc.2.0.1.t00353-RA"/>
    <property type="gene ID" value="nRc.2.0.1.g00353"/>
</dbReference>
<reference evidence="2" key="1">
    <citation type="submission" date="2022-11" db="UniProtKB">
        <authorList>
            <consortium name="WormBaseParasite"/>
        </authorList>
    </citation>
    <scope>IDENTIFICATION</scope>
</reference>
<evidence type="ECO:0000313" key="2">
    <source>
        <dbReference type="WBParaSite" id="nRc.2.0.1.t00353-RA"/>
    </source>
</evidence>
<keyword evidence="1" id="KW-1185">Reference proteome</keyword>